<sequence>MHINFDRFTPELSGSEIKHLKTCSECYEHFHFLNDLYIEAKTEDTAEVPADIWENIEPILPRQKHRFFAKSYLAIAASFFICAFTYLSWNSYNLTQQLELVLNKNQQLEAELSLLSSQNLYFDSLNLELRQLENDLNDVNDAEHKLEILNKRRLVLVKLIEIKKGQDNAYTI</sequence>
<feature type="transmembrane region" description="Helical" evidence="2">
    <location>
        <begin position="72"/>
        <end position="89"/>
    </location>
</feature>
<keyword evidence="1" id="KW-0175">Coiled coil</keyword>
<dbReference type="RefSeq" id="WP_315946097.1">
    <property type="nucleotide sequence ID" value="NZ_JAWCUA010000003.1"/>
</dbReference>
<organism evidence="3 4">
    <name type="scientific">Psychrosphaera aquimarina</name>
    <dbReference type="NCBI Taxonomy" id="2044854"/>
    <lineage>
        <taxon>Bacteria</taxon>
        <taxon>Pseudomonadati</taxon>
        <taxon>Pseudomonadota</taxon>
        <taxon>Gammaproteobacteria</taxon>
        <taxon>Alteromonadales</taxon>
        <taxon>Pseudoalteromonadaceae</taxon>
        <taxon>Psychrosphaera</taxon>
    </lineage>
</organism>
<feature type="coiled-coil region" evidence="1">
    <location>
        <begin position="91"/>
        <end position="152"/>
    </location>
</feature>
<keyword evidence="2" id="KW-0812">Transmembrane</keyword>
<dbReference type="EMBL" id="JAWCUA010000003">
    <property type="protein sequence ID" value="MDU0112355.1"/>
    <property type="molecule type" value="Genomic_DNA"/>
</dbReference>
<proteinExistence type="predicted"/>
<evidence type="ECO:0000256" key="2">
    <source>
        <dbReference type="SAM" id="Phobius"/>
    </source>
</evidence>
<comment type="caution">
    <text evidence="3">The sequence shown here is derived from an EMBL/GenBank/DDBJ whole genome shotgun (WGS) entry which is preliminary data.</text>
</comment>
<keyword evidence="4" id="KW-1185">Reference proteome</keyword>
<keyword evidence="2" id="KW-1133">Transmembrane helix</keyword>
<evidence type="ECO:0000313" key="4">
    <source>
        <dbReference type="Proteomes" id="UP001257914"/>
    </source>
</evidence>
<reference evidence="3 4" key="1">
    <citation type="submission" date="2023-10" db="EMBL/GenBank/DDBJ databases">
        <title>Psychrosphaera aquimaarina strain SW33 isolated from seawater.</title>
        <authorList>
            <person name="Bayburt H."/>
            <person name="Kim J.M."/>
            <person name="Choi B.J."/>
            <person name="Jeon C.O."/>
        </authorList>
    </citation>
    <scope>NUCLEOTIDE SEQUENCE [LARGE SCALE GENOMIC DNA]</scope>
    <source>
        <strain evidence="3 4">KCTC 52743</strain>
    </source>
</reference>
<accession>A0ABU3QYZ0</accession>
<evidence type="ECO:0000256" key="1">
    <source>
        <dbReference type="SAM" id="Coils"/>
    </source>
</evidence>
<gene>
    <name evidence="3" type="ORF">RT723_04935</name>
</gene>
<protein>
    <submittedName>
        <fullName evidence="3">Uncharacterized protein</fullName>
    </submittedName>
</protein>
<evidence type="ECO:0000313" key="3">
    <source>
        <dbReference type="EMBL" id="MDU0112355.1"/>
    </source>
</evidence>
<dbReference type="Proteomes" id="UP001257914">
    <property type="component" value="Unassembled WGS sequence"/>
</dbReference>
<name>A0ABU3QYZ0_9GAMM</name>
<keyword evidence="2" id="KW-0472">Membrane</keyword>